<dbReference type="EMBL" id="CP040916">
    <property type="protein sequence ID" value="QDQ15047.1"/>
    <property type="molecule type" value="Genomic_DNA"/>
</dbReference>
<dbReference type="GO" id="GO:0016740">
    <property type="term" value="F:transferase activity"/>
    <property type="evidence" value="ECO:0007669"/>
    <property type="project" value="UniProtKB-KW"/>
</dbReference>
<dbReference type="Proteomes" id="UP000316806">
    <property type="component" value="Chromosome"/>
</dbReference>
<accession>A0A516RHB9</accession>
<dbReference type="Gene3D" id="3.30.420.40">
    <property type="match status" value="2"/>
</dbReference>
<dbReference type="InterPro" id="IPR043129">
    <property type="entry name" value="ATPase_NBD"/>
</dbReference>
<feature type="domain" description="Carbamoyltransferase C-terminal" evidence="3">
    <location>
        <begin position="419"/>
        <end position="590"/>
    </location>
</feature>
<evidence type="ECO:0000259" key="2">
    <source>
        <dbReference type="Pfam" id="PF02543"/>
    </source>
</evidence>
<organism evidence="4 5">
    <name type="scientific">Streptomyces spectabilis</name>
    <dbReference type="NCBI Taxonomy" id="68270"/>
    <lineage>
        <taxon>Bacteria</taxon>
        <taxon>Bacillati</taxon>
        <taxon>Actinomycetota</taxon>
        <taxon>Actinomycetes</taxon>
        <taxon>Kitasatosporales</taxon>
        <taxon>Streptomycetaceae</taxon>
        <taxon>Streptomyces</taxon>
    </lineage>
</organism>
<dbReference type="Pfam" id="PF02543">
    <property type="entry name" value="Carbam_trans_N"/>
    <property type="match status" value="1"/>
</dbReference>
<evidence type="ECO:0000313" key="5">
    <source>
        <dbReference type="Proteomes" id="UP000316806"/>
    </source>
</evidence>
<dbReference type="InterPro" id="IPR031730">
    <property type="entry name" value="Carbam_trans_C"/>
</dbReference>
<reference evidence="4 5" key="1">
    <citation type="journal article" date="2019" name="J. Ind. Microbiol. Biotechnol.">
        <title>The complete genomic sequence of Streptomyces spectabilis NRRL-2792 and identification of secondary metabolite biosynthetic gene clusters.</title>
        <authorList>
            <person name="Sinha A."/>
            <person name="Phillips-Salemka S."/>
            <person name="Niraula T.A."/>
            <person name="Short K.A."/>
            <person name="Niraula N.P."/>
        </authorList>
    </citation>
    <scope>NUCLEOTIDE SEQUENCE [LARGE SCALE GENOMIC DNA]</scope>
    <source>
        <strain evidence="4 5">NRRL 2792</strain>
    </source>
</reference>
<dbReference type="PANTHER" id="PTHR34847:SF1">
    <property type="entry name" value="NODULATION PROTEIN U"/>
    <property type="match status" value="1"/>
</dbReference>
<dbReference type="RefSeq" id="WP_144322251.1">
    <property type="nucleotide sequence ID" value="NZ_CP040916.1"/>
</dbReference>
<dbReference type="InterPro" id="IPR051338">
    <property type="entry name" value="NodU/CmcH_Carbamoyltrnsfr"/>
</dbReference>
<evidence type="ECO:0000256" key="1">
    <source>
        <dbReference type="ARBA" id="ARBA00006129"/>
    </source>
</evidence>
<dbReference type="AlphaFoldDB" id="A0A516RHB9"/>
<dbReference type="PANTHER" id="PTHR34847">
    <property type="entry name" value="NODULATION PROTEIN U"/>
    <property type="match status" value="1"/>
</dbReference>
<dbReference type="InterPro" id="IPR003696">
    <property type="entry name" value="Carbtransf_dom"/>
</dbReference>
<feature type="domain" description="Carbamoyltransferase" evidence="2">
    <location>
        <begin position="33"/>
        <end position="365"/>
    </location>
</feature>
<gene>
    <name evidence="4" type="ORF">FH965_34595</name>
</gene>
<dbReference type="SUPFAM" id="SSF53067">
    <property type="entry name" value="Actin-like ATPase domain"/>
    <property type="match status" value="1"/>
</dbReference>
<sequence>MIVLGYNGFTRGAELFGRLYGATGVDRNLLVGHDAAAALVIDGEVVAAVEEERLSRVKKTSDFPAKAIEWCLDFAGVEIGQVDVVAFPWRFSSTVGEEMIAGICDTDLPVAAKFDALRRTGELYTGMLSPDAVYADFVRRTGHELDPNKLALVPHHLAHLMCGAHLAGGGDAAFLVSDGRAETLSSVMGELRDGVVHLFDATTVPMSSSLGVAYGRITRYLGFVPNNDEYKVMGLAAYGPPPPHNPLLDHVVRLHENGTYTISVPADRNAYYALFDGLFGGDSEKREEFDFRVKVAGCAQHMVEAVTAHQLRTLSAASSLDTLLFEGGLALNCVANTKMLQRSPFTGMEVSFGASDPGVAIGAAVYAAGLRNRPADALTTPYLGPAYDERHVLDALERYADVVEWQQEPDAAALADRTAELLAEKNVVGWFQGRAEFGPRALGDRSILANPAFPDIKDIINVRVKHREPFRPFAPVVLESEAPRVFEMGKKTSSPYMTFVFPVRPEYQERIPGACHVDGTARVQTVDDRQNPDLARLLRAFTARTDVPCLLNTSFNVAGEPIVCSPEDALECFLATEIDHLVIDRYVVTKRSGPGPHGPGLDGGTGNG</sequence>
<name>A0A516RHB9_STRST</name>
<dbReference type="Gene3D" id="3.90.870.20">
    <property type="entry name" value="Carbamoyltransferase, C-terminal domain"/>
    <property type="match status" value="1"/>
</dbReference>
<protein>
    <submittedName>
        <fullName evidence="4">Carbamoyltransferase</fullName>
    </submittedName>
</protein>
<proteinExistence type="inferred from homology"/>
<evidence type="ECO:0000313" key="4">
    <source>
        <dbReference type="EMBL" id="QDQ15047.1"/>
    </source>
</evidence>
<evidence type="ECO:0000259" key="3">
    <source>
        <dbReference type="Pfam" id="PF16861"/>
    </source>
</evidence>
<keyword evidence="4" id="KW-0808">Transferase</keyword>
<dbReference type="Pfam" id="PF16861">
    <property type="entry name" value="Carbam_trans_C"/>
    <property type="match status" value="1"/>
</dbReference>
<dbReference type="InterPro" id="IPR038152">
    <property type="entry name" value="Carbam_trans_C_sf"/>
</dbReference>
<comment type="similarity">
    <text evidence="1">Belongs to the NodU/CmcH family.</text>
</comment>